<dbReference type="InterPro" id="IPR051918">
    <property type="entry name" value="STPP_CPPED1"/>
</dbReference>
<dbReference type="PANTHER" id="PTHR43143:SF1">
    <property type="entry name" value="SERINE_THREONINE-PROTEIN PHOSPHATASE CPPED1"/>
    <property type="match status" value="1"/>
</dbReference>
<name>A0ABS3C0Y5_9BACT</name>
<dbReference type="InterPro" id="IPR004843">
    <property type="entry name" value="Calcineurin-like_PHP"/>
</dbReference>
<gene>
    <name evidence="3" type="ORF">J0A68_04890</name>
</gene>
<dbReference type="Pfam" id="PF00149">
    <property type="entry name" value="Metallophos"/>
    <property type="match status" value="1"/>
</dbReference>
<proteinExistence type="predicted"/>
<evidence type="ECO:0000313" key="3">
    <source>
        <dbReference type="EMBL" id="MBN7810281.1"/>
    </source>
</evidence>
<evidence type="ECO:0000259" key="2">
    <source>
        <dbReference type="Pfam" id="PF00149"/>
    </source>
</evidence>
<dbReference type="RefSeq" id="WP_206577061.1">
    <property type="nucleotide sequence ID" value="NZ_JAFKCT010000001.1"/>
</dbReference>
<dbReference type="Gene3D" id="3.60.21.10">
    <property type="match status" value="1"/>
</dbReference>
<sequence>MRFPHCALLTSALLVAGSAFAQKNNTVTFGLCTDVHIPTMHDSEERMTVFIEAMKKQNPDFIIELGDFSIPKPEYQKAYDIWNSFPGEKHHVIGNHEMDGGTSHAQALAYRGMDAGYYSFDKNGFHFVVLDGNDKIDPDRKGYQQLIGPAQLAWLKADLEKSQYPVILFSHQGLSIYQSHQETYGVENYAEVQALLQAHNRLHPERKVIASFNGHTHTDYAENIDGIWYISTTSMAYHWLGEDYEHLRYSEEVDKNYRWIKYTAPFKEPLFTTVTVSSKGRIKIAGKKTEWVGPSPFELGFPENLKPYVHPEIKKKKLRF</sequence>
<dbReference type="PANTHER" id="PTHR43143">
    <property type="entry name" value="METALLOPHOSPHOESTERASE, CALCINEURIN SUPERFAMILY"/>
    <property type="match status" value="1"/>
</dbReference>
<organism evidence="3 4">
    <name type="scientific">Algoriphagus oliviformis</name>
    <dbReference type="NCBI Taxonomy" id="2811231"/>
    <lineage>
        <taxon>Bacteria</taxon>
        <taxon>Pseudomonadati</taxon>
        <taxon>Bacteroidota</taxon>
        <taxon>Cytophagia</taxon>
        <taxon>Cytophagales</taxon>
        <taxon>Cyclobacteriaceae</taxon>
        <taxon>Algoriphagus</taxon>
    </lineage>
</organism>
<reference evidence="3 4" key="1">
    <citation type="submission" date="2021-03" db="EMBL/GenBank/DDBJ databases">
        <title>novel species isolated from a fishpond in China.</title>
        <authorList>
            <person name="Lu H."/>
            <person name="Cai Z."/>
        </authorList>
    </citation>
    <scope>NUCLEOTIDE SEQUENCE [LARGE SCALE GENOMIC DNA]</scope>
    <source>
        <strain evidence="3 4">H41</strain>
    </source>
</reference>
<accession>A0ABS3C0Y5</accession>
<dbReference type="Proteomes" id="UP000664317">
    <property type="component" value="Unassembled WGS sequence"/>
</dbReference>
<comment type="caution">
    <text evidence="3">The sequence shown here is derived from an EMBL/GenBank/DDBJ whole genome shotgun (WGS) entry which is preliminary data.</text>
</comment>
<dbReference type="SUPFAM" id="SSF56300">
    <property type="entry name" value="Metallo-dependent phosphatases"/>
    <property type="match status" value="1"/>
</dbReference>
<feature type="chain" id="PRO_5047172029" evidence="1">
    <location>
        <begin position="22"/>
        <end position="320"/>
    </location>
</feature>
<dbReference type="InterPro" id="IPR029052">
    <property type="entry name" value="Metallo-depent_PP-like"/>
</dbReference>
<protein>
    <submittedName>
        <fullName evidence="3">Metallophosphoesterase</fullName>
    </submittedName>
</protein>
<evidence type="ECO:0000256" key="1">
    <source>
        <dbReference type="SAM" id="SignalP"/>
    </source>
</evidence>
<feature type="signal peptide" evidence="1">
    <location>
        <begin position="1"/>
        <end position="21"/>
    </location>
</feature>
<feature type="domain" description="Calcineurin-like phosphoesterase" evidence="2">
    <location>
        <begin position="28"/>
        <end position="218"/>
    </location>
</feature>
<evidence type="ECO:0000313" key="4">
    <source>
        <dbReference type="Proteomes" id="UP000664317"/>
    </source>
</evidence>
<keyword evidence="1" id="KW-0732">Signal</keyword>
<dbReference type="EMBL" id="JAFKCT010000001">
    <property type="protein sequence ID" value="MBN7810281.1"/>
    <property type="molecule type" value="Genomic_DNA"/>
</dbReference>
<keyword evidence="4" id="KW-1185">Reference proteome</keyword>